<evidence type="ECO:0000256" key="4">
    <source>
        <dbReference type="ARBA" id="ARBA00007997"/>
    </source>
</evidence>
<evidence type="ECO:0000256" key="2">
    <source>
        <dbReference type="ARBA" id="ARBA00004514"/>
    </source>
</evidence>
<dbReference type="GO" id="GO:1990116">
    <property type="term" value="P:ribosome-associated ubiquitin-dependent protein catabolic process"/>
    <property type="evidence" value="ECO:0007669"/>
    <property type="project" value="UniProtKB-UniRule"/>
</dbReference>
<dbReference type="PANTHER" id="PTHR12389:SF0">
    <property type="entry name" value="E3 UBIQUITIN-PROTEIN LIGASE LISTERIN"/>
    <property type="match status" value="1"/>
</dbReference>
<comment type="function">
    <text evidence="14">E3 ubiquitin-protein ligase component of the ribosome quality control complex (RQC), a ribosome-associated complex that mediates ubiquitination and extraction of incompletely synthesized nascent chains for proteasomal degradation. Mediates ubiquitination of proteins derived from mRNAs lacking stop codons (non-stop proteins) and other translation arrest products induced by poly-lysine sequences and tandem rare codons. Ubiquitination leads to CDC48 recruitment for extraction and degradation of the incomplete translation product. May indirectly play a role in chromatin function and transcription.</text>
</comment>
<dbReference type="FunFam" id="3.30.40.10:FF:000038">
    <property type="entry name" value="E3 ubiquitin-protein ligase listerin"/>
    <property type="match status" value="1"/>
</dbReference>
<comment type="pathway">
    <text evidence="3 16">Protein modification; protein ubiquitination.</text>
</comment>
<dbReference type="GO" id="GO:1990112">
    <property type="term" value="C:RQC complex"/>
    <property type="evidence" value="ECO:0007669"/>
    <property type="project" value="UniProtKB-UniRule"/>
</dbReference>
<keyword evidence="9 16" id="KW-0479">Metal-binding</keyword>
<dbReference type="GO" id="GO:0061630">
    <property type="term" value="F:ubiquitin protein ligase activity"/>
    <property type="evidence" value="ECO:0007669"/>
    <property type="project" value="UniProtKB-UniRule"/>
</dbReference>
<dbReference type="GO" id="GO:0016567">
    <property type="term" value="P:protein ubiquitination"/>
    <property type="evidence" value="ECO:0007669"/>
    <property type="project" value="UniProtKB-UniPathway"/>
</dbReference>
<dbReference type="GO" id="GO:0005829">
    <property type="term" value="C:cytosol"/>
    <property type="evidence" value="ECO:0007669"/>
    <property type="project" value="UniProtKB-SubCell"/>
</dbReference>
<dbReference type="InterPro" id="IPR054476">
    <property type="entry name" value="Ltn1_N"/>
</dbReference>
<comment type="subcellular location">
    <subcellularLocation>
        <location evidence="2">Cytoplasm</location>
        <location evidence="2">Cytosol</location>
    </subcellularLocation>
</comment>
<dbReference type="GO" id="GO:0043023">
    <property type="term" value="F:ribosomal large subunit binding"/>
    <property type="evidence" value="ECO:0007669"/>
    <property type="project" value="TreeGrafter"/>
</dbReference>
<evidence type="ECO:0000256" key="7">
    <source>
        <dbReference type="ARBA" id="ARBA00022490"/>
    </source>
</evidence>
<evidence type="ECO:0000256" key="15">
    <source>
        <dbReference type="PROSITE-ProRule" id="PRU00175"/>
    </source>
</evidence>
<dbReference type="InterPro" id="IPR013083">
    <property type="entry name" value="Znf_RING/FYVE/PHD"/>
</dbReference>
<accession>A0A383UPA7</accession>
<evidence type="ECO:0000313" key="19">
    <source>
        <dbReference type="Proteomes" id="UP000275772"/>
    </source>
</evidence>
<evidence type="ECO:0000256" key="11">
    <source>
        <dbReference type="ARBA" id="ARBA00022771"/>
    </source>
</evidence>
<dbReference type="Pfam" id="PF23009">
    <property type="entry name" value="UBC_like"/>
    <property type="match status" value="1"/>
</dbReference>
<dbReference type="InterPro" id="IPR039795">
    <property type="entry name" value="LTN1/Rkr1"/>
</dbReference>
<dbReference type="GO" id="GO:0008270">
    <property type="term" value="F:zinc ion binding"/>
    <property type="evidence" value="ECO:0007669"/>
    <property type="project" value="UniProtKB-KW"/>
</dbReference>
<dbReference type="InterPro" id="IPR054478">
    <property type="entry name" value="LTN1_UBC"/>
</dbReference>
<comment type="similarity">
    <text evidence="4 16">Belongs to the LTN1 family.</text>
</comment>
<dbReference type="PROSITE" id="PS50089">
    <property type="entry name" value="ZF_RING_2"/>
    <property type="match status" value="1"/>
</dbReference>
<dbReference type="Pfam" id="PF22999">
    <property type="entry name" value="LTN1_E3_ligase_6th"/>
    <property type="match status" value="1"/>
</dbReference>
<comment type="function">
    <text evidence="16">E3 ubiquitin-protein ligase. Component of the ribosome quality control complex (RQC), a ribosome-associated complex that mediates ubiquitination and extraction of incompletely synthesized nascent chains for proteasomal degradation.</text>
</comment>
<evidence type="ECO:0000256" key="6">
    <source>
        <dbReference type="ARBA" id="ARBA00017157"/>
    </source>
</evidence>
<dbReference type="Pfam" id="PF22958">
    <property type="entry name" value="Ltn1_1st"/>
    <property type="match status" value="1"/>
</dbReference>
<keyword evidence="10" id="KW-0677">Repeat</keyword>
<evidence type="ECO:0000256" key="1">
    <source>
        <dbReference type="ARBA" id="ARBA00000900"/>
    </source>
</evidence>
<name>A0A383UPA7_BLUHO</name>
<dbReference type="InterPro" id="IPR001841">
    <property type="entry name" value="Znf_RING"/>
</dbReference>
<dbReference type="InterPro" id="IPR039804">
    <property type="entry name" value="RING-CH-C4HC3_LTN1"/>
</dbReference>
<feature type="domain" description="RING-type" evidence="17">
    <location>
        <begin position="1616"/>
        <end position="1662"/>
    </location>
</feature>
<reference evidence="18 19" key="1">
    <citation type="submission" date="2017-11" db="EMBL/GenBank/DDBJ databases">
        <authorList>
            <person name="Kracher B."/>
        </authorList>
    </citation>
    <scope>NUCLEOTIDE SEQUENCE [LARGE SCALE GENOMIC DNA]</scope>
    <source>
        <strain evidence="18 19">RACE1</strain>
    </source>
</reference>
<dbReference type="Pfam" id="PF23280">
    <property type="entry name" value="TPR_26"/>
    <property type="match status" value="1"/>
</dbReference>
<keyword evidence="7" id="KW-0963">Cytoplasm</keyword>
<comment type="subunit">
    <text evidence="16">Component of the ribosome quality control complex (RQC).</text>
</comment>
<dbReference type="EC" id="2.3.2.27" evidence="5 16"/>
<evidence type="ECO:0000256" key="13">
    <source>
        <dbReference type="ARBA" id="ARBA00022833"/>
    </source>
</evidence>
<dbReference type="Proteomes" id="UP000275772">
    <property type="component" value="Unassembled WGS sequence"/>
</dbReference>
<gene>
    <name evidence="18" type="ORF">BLGHR1_12941</name>
</gene>
<dbReference type="EMBL" id="UNSH01000041">
    <property type="protein sequence ID" value="SZF02164.1"/>
    <property type="molecule type" value="Genomic_DNA"/>
</dbReference>
<keyword evidence="11 15" id="KW-0863">Zinc-finger</keyword>
<proteinExistence type="inferred from homology"/>
<dbReference type="GO" id="GO:0072344">
    <property type="term" value="P:rescue of stalled ribosome"/>
    <property type="evidence" value="ECO:0007669"/>
    <property type="project" value="UniProtKB-UniRule"/>
</dbReference>
<evidence type="ECO:0000256" key="12">
    <source>
        <dbReference type="ARBA" id="ARBA00022786"/>
    </source>
</evidence>
<dbReference type="CDD" id="cd16491">
    <property type="entry name" value="RING-CH-C4HC3_LTN1"/>
    <property type="match status" value="1"/>
</dbReference>
<evidence type="ECO:0000256" key="14">
    <source>
        <dbReference type="ARBA" id="ARBA00055150"/>
    </source>
</evidence>
<evidence type="ECO:0000259" key="17">
    <source>
        <dbReference type="PROSITE" id="PS50089"/>
    </source>
</evidence>
<comment type="catalytic activity">
    <reaction evidence="1 16">
        <text>S-ubiquitinyl-[E2 ubiquitin-conjugating enzyme]-L-cysteine + [acceptor protein]-L-lysine = [E2 ubiquitin-conjugating enzyme]-L-cysteine + N(6)-ubiquitinyl-[acceptor protein]-L-lysine.</text>
        <dbReference type="EC" id="2.3.2.27"/>
    </reaction>
</comment>
<dbReference type="PANTHER" id="PTHR12389">
    <property type="entry name" value="ZINC FINGER PROTEIN 294"/>
    <property type="match status" value="1"/>
</dbReference>
<protein>
    <recommendedName>
        <fullName evidence="6 16">E3 ubiquitin-protein ligase listerin</fullName>
        <ecNumber evidence="5 16">2.3.2.27</ecNumber>
    </recommendedName>
    <alternativeName>
        <fullName evidence="16">RING-type E3 ubiquitin transferase listerin</fullName>
    </alternativeName>
</protein>
<evidence type="ECO:0000256" key="5">
    <source>
        <dbReference type="ARBA" id="ARBA00012483"/>
    </source>
</evidence>
<evidence type="ECO:0000256" key="10">
    <source>
        <dbReference type="ARBA" id="ARBA00022737"/>
    </source>
</evidence>
<evidence type="ECO:0000313" key="18">
    <source>
        <dbReference type="EMBL" id="SZF02164.1"/>
    </source>
</evidence>
<evidence type="ECO:0000256" key="3">
    <source>
        <dbReference type="ARBA" id="ARBA00004906"/>
    </source>
</evidence>
<dbReference type="SMART" id="SM01197">
    <property type="entry name" value="FANCL_C"/>
    <property type="match status" value="1"/>
</dbReference>
<dbReference type="UniPathway" id="UPA00143"/>
<dbReference type="Pfam" id="PF13639">
    <property type="entry name" value="zf-RING_2"/>
    <property type="match status" value="1"/>
</dbReference>
<evidence type="ECO:0000256" key="16">
    <source>
        <dbReference type="RuleBase" id="RU367090"/>
    </source>
</evidence>
<evidence type="ECO:0000256" key="9">
    <source>
        <dbReference type="ARBA" id="ARBA00022723"/>
    </source>
</evidence>
<keyword evidence="12 16" id="KW-0833">Ubl conjugation pathway</keyword>
<dbReference type="Gene3D" id="3.30.40.10">
    <property type="entry name" value="Zinc/RING finger domain, C3HC4 (zinc finger)"/>
    <property type="match status" value="1"/>
</dbReference>
<keyword evidence="13 16" id="KW-0862">Zinc</keyword>
<sequence>MSKGQFKTQASSSRVAISGLEGFGSGAHSSSLSYLTKHIDLSGIDCPHIVVAFKNLSRRDDTTRSKALQDLHFYINAQITEKNEVDVAVIQAWVQIYPQLAIDYHRTVRDFSHTILHDLLRSSRKRMSARAPKFVGSWLAGQFDRDRAVASNVSKKLDLLLQTKEKRVAFYTWHQASALDYIYKALQESPETLSDERSISKEDMLAKYYAVLGSSFSLLIDLLRTLDVAETSKVQESYERILLDKKTWNLVTREDSRLCRLVSELLTICCQKQRHLISSNLDIISRAFIAKALPTPQQGTASAILDALRIVTIEFPEIWEVNHSKRKARKTATKDHLSELKTLMAAGCRMESNNFWISLERLIQVLPHQILSHSLEGAIELLKNIESGISRRNIITRDRNYAWNCYLNTVEILTNCLTNNESKNCLLRAALFPIFHKYFNNFFPSEQSASHQNHQESIAIHADVDVESAVQAYNICLRHIKNESLFADEWKLLSNEFLKIIKTLPESQRENDNPNQSLAVALGELWFSLLAEALKYRESDRDYVNDIDPLFSQSEKIIQEALPIMINNNGEPYQIAKILEISISRSPTMFTSSACGLAIVENIVTTHLPKLLDSASAAFLIKIIFQLPTLRGLEKYFEPTWTKLVDLIIPTTGTSLVTRHLEIAAELIADKVVAPLAQKHQGLQTFIMEQTNYVALGKPCSEPLVIAAFKFEAISESSAIKIRDLMIEYLDSDNDYSGIIFVTELLNNNMHYLMDEKNDKHIDILMRLLSIKEKLTLEHLIDDELFDLVQTLMVRITGESYLNSMSRLILTDLNQKEISLQKISVGYLIDEAKDIIQKNLESGLQSRLLPNTEDWFDSLTEFLDRLPSSAFASSPEFGSISYLIRGESMVKKTTGTPFEDYHLSTMPLRNAIFTTELFQWFCDGLNMDAQINLLKALILTCEVTSLDSYLQNDYLMGSENPQPRSNLVSHFLSQTDSQLHEFSRKALGWPEVQSEVITGENKTKDDCKIFNSDELGSHRKIMQRLILGFLETCELRQTESFFAAKALIRVLNTLLKELNCSIDLLEDWISTLDVIKPSTTNIMGAVAILIGLGQRGKSSKAIRNLCNHLVSNVPTMSLNSKETMEKFIFLNACLCVYDGEELPVVQNRLVFAVKHVVSWLKEITDVRIASEVCQLLRRLLPSIKNVYGSYWEATLQFCDSIWTKQKAIPLCNENLVVMSASLKLFSEMKNICDPNDDLIEALDDHDQKNICHLLEFLFLERPATHNPLQEVDKTLAQLIFSIPIEKIEDFNVFYPLLASENYWIQSSAFVLIQKCLPNQQQQISIDYVLENKAVEFPHELLSFIITTPDRLDLNLISELANGFSFKFLASTRSYLLAWLLIFEMYAVSSYKVRSEFNDILQSQKCIGPLMDFIFDTLGQYDDGRIHIKKENLTPMKIRKYDLESSINNNNFQSDLTWILVSLYFQALKYAPSIGKTWWLNTKKQTRNNVCMWTKNLISPLLVEEELDAVTAWAKDQKSLDGEKELIIKVAKKVREVSASYEIDEMVMEIRIRIPEDFPLGLVQIESVSRVGISEQKWNSFIMTTHGIINFSNGSTNDALLIFRKNITGVLKGHVECAICYCIMSADRKVPDKRCGTCHNLFHSKCLFQWFKSSNQSTCPLCRKQFNY</sequence>
<dbReference type="VEuPathDB" id="FungiDB:BLGHR1_12941"/>
<dbReference type="InterPro" id="IPR057030">
    <property type="entry name" value="TPR_Rkr-1"/>
</dbReference>
<dbReference type="InterPro" id="IPR054477">
    <property type="entry name" value="LTN1_E3_ligase_6th"/>
</dbReference>
<keyword evidence="8 16" id="KW-0808">Transferase</keyword>
<dbReference type="SUPFAM" id="SSF57850">
    <property type="entry name" value="RING/U-box"/>
    <property type="match status" value="1"/>
</dbReference>
<organism evidence="18 19">
    <name type="scientific">Blumeria hordei</name>
    <name type="common">Barley powdery mildew</name>
    <name type="synonym">Blumeria graminis f. sp. hordei</name>
    <dbReference type="NCBI Taxonomy" id="2867405"/>
    <lineage>
        <taxon>Eukaryota</taxon>
        <taxon>Fungi</taxon>
        <taxon>Dikarya</taxon>
        <taxon>Ascomycota</taxon>
        <taxon>Pezizomycotina</taxon>
        <taxon>Leotiomycetes</taxon>
        <taxon>Erysiphales</taxon>
        <taxon>Erysiphaceae</taxon>
        <taxon>Blumeria</taxon>
    </lineage>
</organism>
<evidence type="ECO:0000256" key="8">
    <source>
        <dbReference type="ARBA" id="ARBA00022679"/>
    </source>
</evidence>